<dbReference type="Proteomes" id="UP001253595">
    <property type="component" value="Unassembled WGS sequence"/>
</dbReference>
<organism evidence="1 2">
    <name type="scientific">Cellvibrio fibrivorans</name>
    <dbReference type="NCBI Taxonomy" id="126350"/>
    <lineage>
        <taxon>Bacteria</taxon>
        <taxon>Pseudomonadati</taxon>
        <taxon>Pseudomonadota</taxon>
        <taxon>Gammaproteobacteria</taxon>
        <taxon>Cellvibrionales</taxon>
        <taxon>Cellvibrionaceae</taxon>
        <taxon>Cellvibrio</taxon>
    </lineage>
</organism>
<name>A0ABU1V4A2_9GAMM</name>
<dbReference type="RefSeq" id="WP_310076424.1">
    <property type="nucleotide sequence ID" value="NZ_JAVDVX010000030.1"/>
</dbReference>
<dbReference type="EMBL" id="JAVDVX010000030">
    <property type="protein sequence ID" value="MDR7092277.1"/>
    <property type="molecule type" value="Genomic_DNA"/>
</dbReference>
<gene>
    <name evidence="1" type="ORF">J2X05_004326</name>
</gene>
<keyword evidence="2" id="KW-1185">Reference proteome</keyword>
<proteinExistence type="predicted"/>
<protein>
    <submittedName>
        <fullName evidence="1">Uncharacterized protein</fullName>
    </submittedName>
</protein>
<comment type="caution">
    <text evidence="1">The sequence shown here is derived from an EMBL/GenBank/DDBJ whole genome shotgun (WGS) entry which is preliminary data.</text>
</comment>
<reference evidence="1 2" key="1">
    <citation type="submission" date="2023-07" db="EMBL/GenBank/DDBJ databases">
        <title>Sorghum-associated microbial communities from plants grown in Nebraska, USA.</title>
        <authorList>
            <person name="Schachtman D."/>
        </authorList>
    </citation>
    <scope>NUCLEOTIDE SEQUENCE [LARGE SCALE GENOMIC DNA]</scope>
    <source>
        <strain evidence="1 2">BE190</strain>
    </source>
</reference>
<sequence length="98" mass="10983">MEKQNFEHNIVKQGTFLYDELVECDIRIVFSKIHYGTGDYEDPPEIANDLVQDTFYLQYGSTTQRGVYNAGSGGFPSIEAAIKYAESAAGIGHTIKWL</sequence>
<accession>A0ABU1V4A2</accession>
<evidence type="ECO:0000313" key="1">
    <source>
        <dbReference type="EMBL" id="MDR7092277.1"/>
    </source>
</evidence>
<evidence type="ECO:0000313" key="2">
    <source>
        <dbReference type="Proteomes" id="UP001253595"/>
    </source>
</evidence>